<name>B9T6B1_RICCO</name>
<dbReference type="Proteomes" id="UP000008311">
    <property type="component" value="Unassembled WGS sequence"/>
</dbReference>
<sequence length="69" mass="7348">MRDDTQQLESLVIFDVKILNHGHGCFYFLPSGAAACSATIATATIVSSPYSGHTIKLSHFLGLLSIQGP</sequence>
<gene>
    <name evidence="1" type="ORF">RCOM_1239220</name>
</gene>
<dbReference type="EMBL" id="EQ974596">
    <property type="protein sequence ID" value="EEF28603.1"/>
    <property type="molecule type" value="Genomic_DNA"/>
</dbReference>
<organism evidence="1 2">
    <name type="scientific">Ricinus communis</name>
    <name type="common">Castor bean</name>
    <dbReference type="NCBI Taxonomy" id="3988"/>
    <lineage>
        <taxon>Eukaryota</taxon>
        <taxon>Viridiplantae</taxon>
        <taxon>Streptophyta</taxon>
        <taxon>Embryophyta</taxon>
        <taxon>Tracheophyta</taxon>
        <taxon>Spermatophyta</taxon>
        <taxon>Magnoliopsida</taxon>
        <taxon>eudicotyledons</taxon>
        <taxon>Gunneridae</taxon>
        <taxon>Pentapetalae</taxon>
        <taxon>rosids</taxon>
        <taxon>fabids</taxon>
        <taxon>Malpighiales</taxon>
        <taxon>Euphorbiaceae</taxon>
        <taxon>Acalyphoideae</taxon>
        <taxon>Acalypheae</taxon>
        <taxon>Ricinus</taxon>
    </lineage>
</organism>
<dbReference type="AlphaFoldDB" id="B9T6B1"/>
<keyword evidence="2" id="KW-1185">Reference proteome</keyword>
<evidence type="ECO:0000313" key="1">
    <source>
        <dbReference type="EMBL" id="EEF28603.1"/>
    </source>
</evidence>
<accession>B9T6B1</accession>
<protein>
    <submittedName>
        <fullName evidence="1">Uncharacterized protein</fullName>
    </submittedName>
</protein>
<reference evidence="2" key="1">
    <citation type="journal article" date="2010" name="Nat. Biotechnol.">
        <title>Draft genome sequence of the oilseed species Ricinus communis.</title>
        <authorList>
            <person name="Chan A.P."/>
            <person name="Crabtree J."/>
            <person name="Zhao Q."/>
            <person name="Lorenzi H."/>
            <person name="Orvis J."/>
            <person name="Puiu D."/>
            <person name="Melake-Berhan A."/>
            <person name="Jones K.M."/>
            <person name="Redman J."/>
            <person name="Chen G."/>
            <person name="Cahoon E.B."/>
            <person name="Gedil M."/>
            <person name="Stanke M."/>
            <person name="Haas B.J."/>
            <person name="Wortman J.R."/>
            <person name="Fraser-Liggett C.M."/>
            <person name="Ravel J."/>
            <person name="Rabinowicz P.D."/>
        </authorList>
    </citation>
    <scope>NUCLEOTIDE SEQUENCE [LARGE SCALE GENOMIC DNA]</scope>
    <source>
        <strain evidence="2">cv. Hale</strain>
    </source>
</reference>
<proteinExistence type="predicted"/>
<evidence type="ECO:0000313" key="2">
    <source>
        <dbReference type="Proteomes" id="UP000008311"/>
    </source>
</evidence>
<dbReference type="InParanoid" id="B9T6B1"/>